<feature type="transmembrane region" description="Helical" evidence="16">
    <location>
        <begin position="168"/>
        <end position="186"/>
    </location>
</feature>
<evidence type="ECO:0000256" key="8">
    <source>
        <dbReference type="ARBA" id="ARBA00022692"/>
    </source>
</evidence>
<gene>
    <name evidence="18" type="ORF">GCM10009655_06120</name>
</gene>
<keyword evidence="9 15" id="KW-0521">NADP</keyword>
<feature type="transmembrane region" description="Helical" evidence="16">
    <location>
        <begin position="6"/>
        <end position="26"/>
    </location>
</feature>
<protein>
    <recommendedName>
        <fullName evidence="5 15">NAD(P) transhydrogenase subunit beta</fullName>
        <ecNumber evidence="4 15">7.1.1.1</ecNumber>
    </recommendedName>
    <alternativeName>
        <fullName evidence="15">Nicotinamide nucleotide transhydrogenase subunit beta</fullName>
    </alternativeName>
</protein>
<dbReference type="RefSeq" id="WP_343923065.1">
    <property type="nucleotide sequence ID" value="NZ_BAAAKW010000016.1"/>
</dbReference>
<comment type="subcellular location">
    <subcellularLocation>
        <location evidence="2">Cell inner membrane</location>
        <topology evidence="2">Multi-pass membrane protein</topology>
    </subcellularLocation>
</comment>
<dbReference type="PIRSF" id="PIRSF000204">
    <property type="entry name" value="PNTB"/>
    <property type="match status" value="1"/>
</dbReference>
<keyword evidence="8 16" id="KW-0812">Transmembrane</keyword>
<feature type="transmembrane region" description="Helical" evidence="16">
    <location>
        <begin position="245"/>
        <end position="263"/>
    </location>
</feature>
<dbReference type="InterPro" id="IPR029035">
    <property type="entry name" value="DHS-like_NAD/FAD-binding_dom"/>
</dbReference>
<feature type="transmembrane region" description="Helical" evidence="16">
    <location>
        <begin position="192"/>
        <end position="212"/>
    </location>
</feature>
<organism evidence="18 19">
    <name type="scientific">Rhodoglobus aureus</name>
    <dbReference type="NCBI Taxonomy" id="191497"/>
    <lineage>
        <taxon>Bacteria</taxon>
        <taxon>Bacillati</taxon>
        <taxon>Actinomycetota</taxon>
        <taxon>Actinomycetes</taxon>
        <taxon>Micrococcales</taxon>
        <taxon>Microbacteriaceae</taxon>
        <taxon>Rhodoglobus</taxon>
    </lineage>
</organism>
<dbReference type="SUPFAM" id="SSF52467">
    <property type="entry name" value="DHS-like NAD/FAD-binding domain"/>
    <property type="match status" value="1"/>
</dbReference>
<keyword evidence="12 15" id="KW-0520">NAD</keyword>
<dbReference type="Proteomes" id="UP001500943">
    <property type="component" value="Unassembled WGS sequence"/>
</dbReference>
<evidence type="ECO:0000259" key="17">
    <source>
        <dbReference type="Pfam" id="PF02233"/>
    </source>
</evidence>
<dbReference type="Pfam" id="PF02233">
    <property type="entry name" value="PNTB"/>
    <property type="match status" value="1"/>
</dbReference>
<evidence type="ECO:0000256" key="16">
    <source>
        <dbReference type="SAM" id="Phobius"/>
    </source>
</evidence>
<evidence type="ECO:0000256" key="9">
    <source>
        <dbReference type="ARBA" id="ARBA00022857"/>
    </source>
</evidence>
<feature type="transmembrane region" description="Helical" evidence="16">
    <location>
        <begin position="129"/>
        <end position="148"/>
    </location>
</feature>
<name>A0ABP4G4S8_9MICO</name>
<feature type="transmembrane region" description="Helical" evidence="16">
    <location>
        <begin position="38"/>
        <end position="56"/>
    </location>
</feature>
<evidence type="ECO:0000256" key="13">
    <source>
        <dbReference type="ARBA" id="ARBA00023136"/>
    </source>
</evidence>
<evidence type="ECO:0000256" key="6">
    <source>
        <dbReference type="ARBA" id="ARBA00022475"/>
    </source>
</evidence>
<evidence type="ECO:0000256" key="5">
    <source>
        <dbReference type="ARBA" id="ARBA00014581"/>
    </source>
</evidence>
<dbReference type="InterPro" id="IPR034300">
    <property type="entry name" value="PNTB-like"/>
</dbReference>
<keyword evidence="11 16" id="KW-1133">Transmembrane helix</keyword>
<comment type="similarity">
    <text evidence="3 15">Belongs to the PNT beta subunit family.</text>
</comment>
<evidence type="ECO:0000256" key="14">
    <source>
        <dbReference type="ARBA" id="ARBA00048202"/>
    </source>
</evidence>
<keyword evidence="7 15" id="KW-0997">Cell inner membrane</keyword>
<keyword evidence="19" id="KW-1185">Reference proteome</keyword>
<keyword evidence="13 15" id="KW-0472">Membrane</keyword>
<evidence type="ECO:0000256" key="12">
    <source>
        <dbReference type="ARBA" id="ARBA00023027"/>
    </source>
</evidence>
<dbReference type="EMBL" id="BAAAKW010000016">
    <property type="protein sequence ID" value="GAA1209812.1"/>
    <property type="molecule type" value="Genomic_DNA"/>
</dbReference>
<keyword evidence="10 15" id="KW-1278">Translocase</keyword>
<evidence type="ECO:0000256" key="7">
    <source>
        <dbReference type="ARBA" id="ARBA00022519"/>
    </source>
</evidence>
<feature type="transmembrane region" description="Helical" evidence="16">
    <location>
        <begin position="62"/>
        <end position="81"/>
    </location>
</feature>
<dbReference type="PANTHER" id="PTHR44758">
    <property type="entry name" value="NAD(P) TRANSHYDROGENASE SUBUNIT BETA"/>
    <property type="match status" value="1"/>
</dbReference>
<feature type="transmembrane region" description="Helical" evidence="16">
    <location>
        <begin position="93"/>
        <end position="117"/>
    </location>
</feature>
<evidence type="ECO:0000256" key="2">
    <source>
        <dbReference type="ARBA" id="ARBA00004429"/>
    </source>
</evidence>
<evidence type="ECO:0000256" key="3">
    <source>
        <dbReference type="ARBA" id="ARBA00007919"/>
    </source>
</evidence>
<reference evidence="19" key="1">
    <citation type="journal article" date="2019" name="Int. J. Syst. Evol. Microbiol.">
        <title>The Global Catalogue of Microorganisms (GCM) 10K type strain sequencing project: providing services to taxonomists for standard genome sequencing and annotation.</title>
        <authorList>
            <consortium name="The Broad Institute Genomics Platform"/>
            <consortium name="The Broad Institute Genome Sequencing Center for Infectious Disease"/>
            <person name="Wu L."/>
            <person name="Ma J."/>
        </authorList>
    </citation>
    <scope>NUCLEOTIDE SEQUENCE [LARGE SCALE GENOMIC DNA]</scope>
    <source>
        <strain evidence="19">JCM 12762</strain>
    </source>
</reference>
<evidence type="ECO:0000256" key="4">
    <source>
        <dbReference type="ARBA" id="ARBA00012943"/>
    </source>
</evidence>
<evidence type="ECO:0000256" key="10">
    <source>
        <dbReference type="ARBA" id="ARBA00022967"/>
    </source>
</evidence>
<sequence>MTDFEFVVGLIYLLSASLFVVGLHMMRAPATARNGNRISAVGMIIAVAATVALSLVTSGGEWIAWAVLAVGVLLGGIFGVYRARTVKMTDVPQLVSVFNAVGGSAAAAIAFAAFILATSSNPLDLTVSIPIVLDVLIGSITFSGSLIAAGKLQGVIPGNPVTFPGSRALNAVVALIALGASVAAIILPENTLLLVVVLVTALILGVLMVLAIGGADAPVVVSLLNALTGLAVAMAGFAIDNQALIIAGALVGAAGTILTLQMAKAMNRSVLSIILGGFGTGEIAASAGPADEELANVRSLTTDDVAIQLAYAQHVLIVPGYGLAAAQAQHEVAELASLLIAHHVDVKYAIHPVAGRMPGHMNVLLAEANVPYEQMLQLDEANTAFDNCDVALVIGANDVCNPNARTPGNAVSGMPILNADHAKSVVVIKRSMRPGYAGIPNPLFTDPKTGMLFADAKEALNDITVGVKEYVSA</sequence>
<dbReference type="Gene3D" id="3.40.50.1220">
    <property type="entry name" value="TPP-binding domain"/>
    <property type="match status" value="1"/>
</dbReference>
<feature type="transmembrane region" description="Helical" evidence="16">
    <location>
        <begin position="219"/>
        <end position="239"/>
    </location>
</feature>
<dbReference type="PANTHER" id="PTHR44758:SF1">
    <property type="entry name" value="NAD(P) TRANSHYDROGENASE SUBUNIT BETA"/>
    <property type="match status" value="1"/>
</dbReference>
<dbReference type="EC" id="7.1.1.1" evidence="4 15"/>
<evidence type="ECO:0000313" key="18">
    <source>
        <dbReference type="EMBL" id="GAA1209812.1"/>
    </source>
</evidence>
<comment type="function">
    <text evidence="1 15">The transhydrogenation between NADH and NADP is coupled to respiration and ATP hydrolysis and functions as a proton pump across the membrane.</text>
</comment>
<evidence type="ECO:0000256" key="15">
    <source>
        <dbReference type="PIRNR" id="PIRNR000204"/>
    </source>
</evidence>
<feature type="domain" description="NADP transhydrogenase beta-like" evidence="17">
    <location>
        <begin position="10"/>
        <end position="464"/>
    </location>
</feature>
<comment type="caution">
    <text evidence="18">The sequence shown here is derived from an EMBL/GenBank/DDBJ whole genome shotgun (WGS) entry which is preliminary data.</text>
</comment>
<comment type="catalytic activity">
    <reaction evidence="14 15">
        <text>NAD(+) + NADPH + H(+)(in) = NADH + NADP(+) + H(+)(out)</text>
        <dbReference type="Rhea" id="RHEA:47992"/>
        <dbReference type="ChEBI" id="CHEBI:15378"/>
        <dbReference type="ChEBI" id="CHEBI:57540"/>
        <dbReference type="ChEBI" id="CHEBI:57783"/>
        <dbReference type="ChEBI" id="CHEBI:57945"/>
        <dbReference type="ChEBI" id="CHEBI:58349"/>
        <dbReference type="EC" id="7.1.1.1"/>
    </reaction>
</comment>
<keyword evidence="6 15" id="KW-1003">Cell membrane</keyword>
<dbReference type="InterPro" id="IPR012136">
    <property type="entry name" value="NADH_DH_b"/>
</dbReference>
<evidence type="ECO:0000313" key="19">
    <source>
        <dbReference type="Proteomes" id="UP001500943"/>
    </source>
</evidence>
<proteinExistence type="inferred from homology"/>
<evidence type="ECO:0000256" key="1">
    <source>
        <dbReference type="ARBA" id="ARBA00003943"/>
    </source>
</evidence>
<evidence type="ECO:0000256" key="11">
    <source>
        <dbReference type="ARBA" id="ARBA00022989"/>
    </source>
</evidence>
<accession>A0ABP4G4S8</accession>